<dbReference type="STRING" id="436010.A0A166VKR5"/>
<dbReference type="Gene3D" id="3.90.640.10">
    <property type="entry name" value="Actin, Chain A, domain 4"/>
    <property type="match status" value="1"/>
</dbReference>
<evidence type="ECO:0000313" key="4">
    <source>
        <dbReference type="EMBL" id="KZP32830.1"/>
    </source>
</evidence>
<dbReference type="PANTHER" id="PTHR45639:SF3">
    <property type="entry name" value="HYPOXIA UP-REGULATED PROTEIN 1"/>
    <property type="match status" value="1"/>
</dbReference>
<dbReference type="EMBL" id="KV417484">
    <property type="protein sequence ID" value="KZP32830.1"/>
    <property type="molecule type" value="Genomic_DNA"/>
</dbReference>
<dbReference type="CDD" id="cd10230">
    <property type="entry name" value="ASKHA_NBD_HSP70_HYOU1"/>
    <property type="match status" value="1"/>
</dbReference>
<reference evidence="4 5" key="1">
    <citation type="journal article" date="2016" name="Mol. Biol. Evol.">
        <title>Comparative Genomics of Early-Diverging Mushroom-Forming Fungi Provides Insights into the Origins of Lignocellulose Decay Capabilities.</title>
        <authorList>
            <person name="Nagy L.G."/>
            <person name="Riley R."/>
            <person name="Tritt A."/>
            <person name="Adam C."/>
            <person name="Daum C."/>
            <person name="Floudas D."/>
            <person name="Sun H."/>
            <person name="Yadav J.S."/>
            <person name="Pangilinan J."/>
            <person name="Larsson K.H."/>
            <person name="Matsuura K."/>
            <person name="Barry K."/>
            <person name="Labutti K."/>
            <person name="Kuo R."/>
            <person name="Ohm R.A."/>
            <person name="Bhattacharya S.S."/>
            <person name="Shirouzu T."/>
            <person name="Yoshinaga Y."/>
            <person name="Martin F.M."/>
            <person name="Grigoriev I.V."/>
            <person name="Hibbett D.S."/>
        </authorList>
    </citation>
    <scope>NUCLEOTIDE SEQUENCE [LARGE SCALE GENOMIC DNA]</scope>
    <source>
        <strain evidence="4 5">CBS 109695</strain>
    </source>
</reference>
<dbReference type="Pfam" id="PF00012">
    <property type="entry name" value="HSP70"/>
    <property type="match status" value="1"/>
</dbReference>
<dbReference type="Proteomes" id="UP000076532">
    <property type="component" value="Unassembled WGS sequence"/>
</dbReference>
<dbReference type="GO" id="GO:0030968">
    <property type="term" value="P:endoplasmic reticulum unfolded protein response"/>
    <property type="evidence" value="ECO:0007669"/>
    <property type="project" value="TreeGrafter"/>
</dbReference>
<dbReference type="GO" id="GO:0140662">
    <property type="term" value="F:ATP-dependent protein folding chaperone"/>
    <property type="evidence" value="ECO:0007669"/>
    <property type="project" value="InterPro"/>
</dbReference>
<dbReference type="InterPro" id="IPR043129">
    <property type="entry name" value="ATPase_NBD"/>
</dbReference>
<accession>A0A166VKR5</accession>
<dbReference type="AlphaFoldDB" id="A0A166VKR5"/>
<organism evidence="4 5">
    <name type="scientific">Athelia psychrophila</name>
    <dbReference type="NCBI Taxonomy" id="1759441"/>
    <lineage>
        <taxon>Eukaryota</taxon>
        <taxon>Fungi</taxon>
        <taxon>Dikarya</taxon>
        <taxon>Basidiomycota</taxon>
        <taxon>Agaricomycotina</taxon>
        <taxon>Agaricomycetes</taxon>
        <taxon>Agaricomycetidae</taxon>
        <taxon>Atheliales</taxon>
        <taxon>Atheliaceae</taxon>
        <taxon>Athelia</taxon>
    </lineage>
</organism>
<dbReference type="GO" id="GO:0005524">
    <property type="term" value="F:ATP binding"/>
    <property type="evidence" value="ECO:0007669"/>
    <property type="project" value="UniProtKB-KW"/>
</dbReference>
<dbReference type="InterPro" id="IPR013126">
    <property type="entry name" value="Hsp_70_fam"/>
</dbReference>
<dbReference type="SUPFAM" id="SSF53067">
    <property type="entry name" value="Actin-like ATPase domain"/>
    <property type="match status" value="2"/>
</dbReference>
<evidence type="ECO:0000256" key="3">
    <source>
        <dbReference type="ARBA" id="ARBA00023186"/>
    </source>
</evidence>
<name>A0A166VKR5_9AGAM</name>
<proteinExistence type="predicted"/>
<dbReference type="OrthoDB" id="10262720at2759"/>
<dbReference type="PRINTS" id="PR00301">
    <property type="entry name" value="HEATSHOCK70"/>
</dbReference>
<dbReference type="PANTHER" id="PTHR45639">
    <property type="entry name" value="HSC70CB, ISOFORM G-RELATED"/>
    <property type="match status" value="1"/>
</dbReference>
<gene>
    <name evidence="4" type="ORF">FIBSPDRAFT_811603</name>
</gene>
<keyword evidence="5" id="KW-1185">Reference proteome</keyword>
<keyword evidence="1" id="KW-0547">Nucleotide-binding</keyword>
<evidence type="ECO:0000256" key="1">
    <source>
        <dbReference type="ARBA" id="ARBA00022741"/>
    </source>
</evidence>
<keyword evidence="2" id="KW-0067">ATP-binding</keyword>
<dbReference type="Gene3D" id="3.30.420.40">
    <property type="match status" value="2"/>
</dbReference>
<protein>
    <submittedName>
        <fullName evidence="4">Actin-like ATPase domain-containing protein</fullName>
    </submittedName>
</protein>
<evidence type="ECO:0000313" key="5">
    <source>
        <dbReference type="Proteomes" id="UP000076532"/>
    </source>
</evidence>
<dbReference type="GO" id="GO:0034663">
    <property type="term" value="C:endoplasmic reticulum chaperone complex"/>
    <property type="evidence" value="ECO:0007669"/>
    <property type="project" value="TreeGrafter"/>
</dbReference>
<evidence type="ECO:0000256" key="2">
    <source>
        <dbReference type="ARBA" id="ARBA00022840"/>
    </source>
</evidence>
<sequence>MKPGVPFDILLNNDSKRKMQSSVGWKKTDRLFRSAYNIAGRFPQDSFSSLKYLEPVSYFAKISTAETVPNEDGRTMLKHGDGVEWNCRGPRQREGADTILTVPPFFNQFERDHIVDSLELGGLHILALINDGTAVAVNYAMTRVFPAPKYHVIYDAGTSSVLATIMQFSSEGTAKGVCYDREIGGTARDRRLCDILIDGFNTKHKKEIHADRRGMARLWKEAGRVKAGQLVTVLSANTDAVATVESLAWDIDFKAKIKRAAFEAVCADMKGRFAQPIADALNDAGLTLDNIAILAGGASRTPLAQTAVRGAVGEDKIAMNVNTDEAAVLGAGLYGAVLSKQFKTKDIKVQDRYAHDVQAAYPVSVV</sequence>
<keyword evidence="3" id="KW-0143">Chaperone</keyword>